<keyword evidence="3" id="KW-1185">Reference proteome</keyword>
<dbReference type="InterPro" id="IPR024311">
    <property type="entry name" value="Lipocalin-like"/>
</dbReference>
<gene>
    <name evidence="2" type="ORF">H9W90_14565</name>
</gene>
<dbReference type="KEGG" id="ppec:H9W90_14565"/>
<name>A0A7G9L9U2_9FLAO</name>
<dbReference type="RefSeq" id="WP_187482302.1">
    <property type="nucleotide sequence ID" value="NZ_CP060695.1"/>
</dbReference>
<reference evidence="2 3" key="1">
    <citation type="submission" date="2020-08" db="EMBL/GenBank/DDBJ databases">
        <title>Polaribacter sp. L12M9 isolated from gut of the Korean scallop.</title>
        <authorList>
            <person name="Jeong Y.S."/>
        </authorList>
    </citation>
    <scope>NUCLEOTIDE SEQUENCE [LARGE SCALE GENOMIC DNA]</scope>
    <source>
        <strain evidence="2 3">L12M9</strain>
    </source>
</reference>
<organism evidence="2 3">
    <name type="scientific">Polaribacter pectinis</name>
    <dbReference type="NCBI Taxonomy" id="2738844"/>
    <lineage>
        <taxon>Bacteria</taxon>
        <taxon>Pseudomonadati</taxon>
        <taxon>Bacteroidota</taxon>
        <taxon>Flavobacteriia</taxon>
        <taxon>Flavobacteriales</taxon>
        <taxon>Flavobacteriaceae</taxon>
    </lineage>
</organism>
<dbReference type="Proteomes" id="UP000515808">
    <property type="component" value="Chromosome"/>
</dbReference>
<dbReference type="PROSITE" id="PS51257">
    <property type="entry name" value="PROKAR_LIPOPROTEIN"/>
    <property type="match status" value="1"/>
</dbReference>
<evidence type="ECO:0000259" key="1">
    <source>
        <dbReference type="Pfam" id="PF13648"/>
    </source>
</evidence>
<dbReference type="AlphaFoldDB" id="A0A7G9L9U2"/>
<protein>
    <recommendedName>
        <fullName evidence="1">Lipocalin-like domain-containing protein</fullName>
    </recommendedName>
</protein>
<feature type="domain" description="Lipocalin-like" evidence="1">
    <location>
        <begin position="41"/>
        <end position="136"/>
    </location>
</feature>
<dbReference type="EMBL" id="CP060695">
    <property type="protein sequence ID" value="QNM85391.1"/>
    <property type="molecule type" value="Genomic_DNA"/>
</dbReference>
<sequence>MKRLLLSTFILLIIISCSKNEELEGEPEIIDPRESYFAEAIIGSWSINTVKVDGQIFLYPHTDSCKKDFFQFYNEQGKEFDFEETIVLNCDNCAPCATSTTNLRWELSGAIIKFYFGEQYVTKYKLIDVTETEFTYQLEIDYDNDGDLDVLEISAEYYDPYGNFD</sequence>
<dbReference type="Pfam" id="PF13648">
    <property type="entry name" value="Lipocalin_4"/>
    <property type="match status" value="1"/>
</dbReference>
<evidence type="ECO:0000313" key="3">
    <source>
        <dbReference type="Proteomes" id="UP000515808"/>
    </source>
</evidence>
<evidence type="ECO:0000313" key="2">
    <source>
        <dbReference type="EMBL" id="QNM85391.1"/>
    </source>
</evidence>
<accession>A0A7G9L9U2</accession>
<proteinExistence type="predicted"/>